<organism evidence="1 2">
    <name type="scientific">Microtetraspora glauca</name>
    <dbReference type="NCBI Taxonomy" id="1996"/>
    <lineage>
        <taxon>Bacteria</taxon>
        <taxon>Bacillati</taxon>
        <taxon>Actinomycetota</taxon>
        <taxon>Actinomycetes</taxon>
        <taxon>Streptosporangiales</taxon>
        <taxon>Streptosporangiaceae</taxon>
        <taxon>Microtetraspora</taxon>
    </lineage>
</organism>
<evidence type="ECO:0000313" key="1">
    <source>
        <dbReference type="EMBL" id="MEV0974763.1"/>
    </source>
</evidence>
<gene>
    <name evidence="1" type="ORF">AB0I59_39745</name>
</gene>
<accession>A0ABV3GT04</accession>
<dbReference type="EMBL" id="JBFALK010000035">
    <property type="protein sequence ID" value="MEV0974763.1"/>
    <property type="molecule type" value="Genomic_DNA"/>
</dbReference>
<keyword evidence="2" id="KW-1185">Reference proteome</keyword>
<sequence>MSPLGHPKLGQFLEAAARHALVDMLAYRRAFDPALAAAGQPFGVGVAWGAGLTPAVQEEVVLCTPDTLSQAIEQIVL</sequence>
<proteinExistence type="predicted"/>
<dbReference type="RefSeq" id="WP_358141736.1">
    <property type="nucleotide sequence ID" value="NZ_JBFALK010000035.1"/>
</dbReference>
<comment type="caution">
    <text evidence="1">The sequence shown here is derived from an EMBL/GenBank/DDBJ whole genome shotgun (WGS) entry which is preliminary data.</text>
</comment>
<evidence type="ECO:0000313" key="2">
    <source>
        <dbReference type="Proteomes" id="UP001551675"/>
    </source>
</evidence>
<dbReference type="Proteomes" id="UP001551675">
    <property type="component" value="Unassembled WGS sequence"/>
</dbReference>
<protein>
    <submittedName>
        <fullName evidence="1">Uncharacterized protein</fullName>
    </submittedName>
</protein>
<name>A0ABV3GT04_MICGL</name>
<reference evidence="1 2" key="1">
    <citation type="submission" date="2024-06" db="EMBL/GenBank/DDBJ databases">
        <title>The Natural Products Discovery Center: Release of the First 8490 Sequenced Strains for Exploring Actinobacteria Biosynthetic Diversity.</title>
        <authorList>
            <person name="Kalkreuter E."/>
            <person name="Kautsar S.A."/>
            <person name="Yang D."/>
            <person name="Bader C.D."/>
            <person name="Teijaro C.N."/>
            <person name="Fluegel L."/>
            <person name="Davis C.M."/>
            <person name="Simpson J.R."/>
            <person name="Lauterbach L."/>
            <person name="Steele A.D."/>
            <person name="Gui C."/>
            <person name="Meng S."/>
            <person name="Li G."/>
            <person name="Viehrig K."/>
            <person name="Ye F."/>
            <person name="Su P."/>
            <person name="Kiefer A.F."/>
            <person name="Nichols A."/>
            <person name="Cepeda A.J."/>
            <person name="Yan W."/>
            <person name="Fan B."/>
            <person name="Jiang Y."/>
            <person name="Adhikari A."/>
            <person name="Zheng C.-J."/>
            <person name="Schuster L."/>
            <person name="Cowan T.M."/>
            <person name="Smanski M.J."/>
            <person name="Chevrette M.G."/>
            <person name="De Carvalho L.P.S."/>
            <person name="Shen B."/>
        </authorList>
    </citation>
    <scope>NUCLEOTIDE SEQUENCE [LARGE SCALE GENOMIC DNA]</scope>
    <source>
        <strain evidence="1 2">NPDC050100</strain>
    </source>
</reference>